<dbReference type="SUPFAM" id="SSF48452">
    <property type="entry name" value="TPR-like"/>
    <property type="match status" value="1"/>
</dbReference>
<dbReference type="EnsemblMetazoa" id="XM_019998561.1">
    <property type="protein sequence ID" value="XP_019854120.1"/>
    <property type="gene ID" value="LOC109583290"/>
</dbReference>
<dbReference type="KEGG" id="aqu:109583290"/>
<dbReference type="InterPro" id="IPR011990">
    <property type="entry name" value="TPR-like_helical_dom_sf"/>
</dbReference>
<dbReference type="InParanoid" id="A0A1X7UHV5"/>
<dbReference type="PANTHER" id="PTHR31919:SF1">
    <property type="entry name" value="ZINC FINGERS AND HOMEOBOXES PROTEIN 1, ISOFORM 2"/>
    <property type="match status" value="1"/>
</dbReference>
<dbReference type="InterPro" id="IPR041404">
    <property type="entry name" value="DUF5588"/>
</dbReference>
<accession>A0A1X7UHV5</accession>
<reference evidence="2" key="1">
    <citation type="journal article" date="2010" name="Nature">
        <title>The Amphimedon queenslandica genome and the evolution of animal complexity.</title>
        <authorList>
            <person name="Srivastava M."/>
            <person name="Simakov O."/>
            <person name="Chapman J."/>
            <person name="Fahey B."/>
            <person name="Gauthier M.E."/>
            <person name="Mitros T."/>
            <person name="Richards G.S."/>
            <person name="Conaco C."/>
            <person name="Dacre M."/>
            <person name="Hellsten U."/>
            <person name="Larroux C."/>
            <person name="Putnam N.H."/>
            <person name="Stanke M."/>
            <person name="Adamska M."/>
            <person name="Darling A."/>
            <person name="Degnan S.M."/>
            <person name="Oakley T.H."/>
            <person name="Plachetzki D.C."/>
            <person name="Zhai Y."/>
            <person name="Adamski M."/>
            <person name="Calcino A."/>
            <person name="Cummins S.F."/>
            <person name="Goodstein D.M."/>
            <person name="Harris C."/>
            <person name="Jackson D.J."/>
            <person name="Leys S.P."/>
            <person name="Shu S."/>
            <person name="Woodcroft B.J."/>
            <person name="Vervoort M."/>
            <person name="Kosik K.S."/>
            <person name="Manning G."/>
            <person name="Degnan B.M."/>
            <person name="Rokhsar D.S."/>
        </authorList>
    </citation>
    <scope>NUCLEOTIDE SEQUENCE [LARGE SCALE GENOMIC DNA]</scope>
</reference>
<dbReference type="AlphaFoldDB" id="A0A1X7UHV5"/>
<sequence>MEFTIDDSLFEDEEKEKRRKEERKKLKRNEFDYYPKQCQPEWFMAVGNNEKVDDFMTVKFKADLLFYKGDYGDALKIYKDILTYLPHTYGQVTRELQDSIVHCYLNRNEEKRVEEEEELLEWARLLVSPPHEKDASSWQLLAECYMKGGDMINETLSRGQCCLLQRHYPEYWTELGSAYYKLHGTWSQELARDYSNIDKLLQLTVSLFKPYIRKVERTQVEASYVIEPHEVFIKFLSNCTMSTHTIEREENVSSILLSASCCCLIWSKQLLFYSMSHSGSFARSVQSIKYQEVESNLTKSGSYTDRMITELTESMIKASMLDL</sequence>
<dbReference type="PANTHER" id="PTHR31919">
    <property type="entry name" value="ZINC FINGERS AND HOMEOBOXES PROTEIN 1, ISOFORM 2"/>
    <property type="match status" value="1"/>
</dbReference>
<reference evidence="1" key="2">
    <citation type="submission" date="2017-05" db="UniProtKB">
        <authorList>
            <consortium name="EnsemblMetazoa"/>
        </authorList>
    </citation>
    <scope>IDENTIFICATION</scope>
</reference>
<dbReference type="EnsemblMetazoa" id="Aqu2.1.27240_001">
    <property type="protein sequence ID" value="Aqu2.1.27240_001"/>
    <property type="gene ID" value="Aqu2.1.27240"/>
</dbReference>
<dbReference type="Gene3D" id="1.25.40.10">
    <property type="entry name" value="Tetratricopeptide repeat domain"/>
    <property type="match status" value="1"/>
</dbReference>
<dbReference type="Pfam" id="PF17826">
    <property type="entry name" value="DUF5588"/>
    <property type="match status" value="1"/>
</dbReference>
<protein>
    <submittedName>
        <fullName evidence="1">Uncharacterized protein</fullName>
    </submittedName>
</protein>
<evidence type="ECO:0000313" key="1">
    <source>
        <dbReference type="EnsemblMetazoa" id="Aqu2.1.27240_001"/>
    </source>
</evidence>
<keyword evidence="2" id="KW-1185">Reference proteome</keyword>
<gene>
    <name evidence="1" type="primary">109583290</name>
</gene>
<name>A0A1X7UHV5_AMPQE</name>
<dbReference type="Proteomes" id="UP000007879">
    <property type="component" value="Unassembled WGS sequence"/>
</dbReference>
<organism evidence="1">
    <name type="scientific">Amphimedon queenslandica</name>
    <name type="common">Sponge</name>
    <dbReference type="NCBI Taxonomy" id="400682"/>
    <lineage>
        <taxon>Eukaryota</taxon>
        <taxon>Metazoa</taxon>
        <taxon>Porifera</taxon>
        <taxon>Demospongiae</taxon>
        <taxon>Heteroscleromorpha</taxon>
        <taxon>Haplosclerida</taxon>
        <taxon>Niphatidae</taxon>
        <taxon>Amphimedon</taxon>
    </lineage>
</organism>
<evidence type="ECO:0000313" key="2">
    <source>
        <dbReference type="Proteomes" id="UP000007879"/>
    </source>
</evidence>
<proteinExistence type="predicted"/>